<organism evidence="3 4">
    <name type="scientific">Elstera cyanobacteriorum</name>
    <dbReference type="NCBI Taxonomy" id="2022747"/>
    <lineage>
        <taxon>Bacteria</taxon>
        <taxon>Pseudomonadati</taxon>
        <taxon>Pseudomonadota</taxon>
        <taxon>Alphaproteobacteria</taxon>
        <taxon>Rhodospirillales</taxon>
        <taxon>Rhodospirillaceae</taxon>
        <taxon>Elstera</taxon>
    </lineage>
</organism>
<dbReference type="SUPFAM" id="SSF89447">
    <property type="entry name" value="AbrB/MazE/MraZ-like"/>
    <property type="match status" value="1"/>
</dbReference>
<evidence type="ECO:0000256" key="1">
    <source>
        <dbReference type="PROSITE-ProRule" id="PRU01076"/>
    </source>
</evidence>
<evidence type="ECO:0000259" key="2">
    <source>
        <dbReference type="PROSITE" id="PS51740"/>
    </source>
</evidence>
<dbReference type="PANTHER" id="PTHR40516">
    <property type="entry name" value="ANTITOXIN CHPS-RELATED"/>
    <property type="match status" value="1"/>
</dbReference>
<comment type="caution">
    <text evidence="3">The sequence shown here is derived from an EMBL/GenBank/DDBJ whole genome shotgun (WGS) entry which is preliminary data.</text>
</comment>
<dbReference type="InterPro" id="IPR039052">
    <property type="entry name" value="Antitox_PemI-like"/>
</dbReference>
<evidence type="ECO:0000313" key="3">
    <source>
        <dbReference type="EMBL" id="OYQ16858.1"/>
    </source>
</evidence>
<keyword evidence="4" id="KW-1185">Reference proteome</keyword>
<protein>
    <submittedName>
        <fullName evidence="3">Antitoxin</fullName>
    </submittedName>
</protein>
<dbReference type="Proteomes" id="UP000216361">
    <property type="component" value="Unassembled WGS sequence"/>
</dbReference>
<name>A0A255XIU0_9PROT</name>
<keyword evidence="1" id="KW-0238">DNA-binding</keyword>
<dbReference type="AlphaFoldDB" id="A0A255XIU0"/>
<dbReference type="InterPro" id="IPR007159">
    <property type="entry name" value="SpoVT-AbrB_dom"/>
</dbReference>
<gene>
    <name evidence="3" type="ORF">CHR90_17965</name>
</gene>
<dbReference type="OrthoDB" id="5459182at2"/>
<sequence length="85" mass="8995">MLTTNLRKVGGSVMLTVPPALLEQLNLAAGSAVSLAVEDGRLIVDPAPPVRYTLEDLLAASDYSPPVSLEERAWLDAPAVGREIL</sequence>
<accession>A0A255XIU0</accession>
<proteinExistence type="predicted"/>
<dbReference type="GO" id="GO:0097351">
    <property type="term" value="F:toxin sequestering activity"/>
    <property type="evidence" value="ECO:0007669"/>
    <property type="project" value="InterPro"/>
</dbReference>
<dbReference type="PANTHER" id="PTHR40516:SF1">
    <property type="entry name" value="ANTITOXIN CHPS-RELATED"/>
    <property type="match status" value="1"/>
</dbReference>
<reference evidence="3 4" key="1">
    <citation type="submission" date="2017-07" db="EMBL/GenBank/DDBJ databases">
        <title>Elstera cyanobacteriorum sp. nov., a novel bacterium isolated from cyanobacterial aggregates in a eutrophic lake.</title>
        <authorList>
            <person name="Cai H."/>
        </authorList>
    </citation>
    <scope>NUCLEOTIDE SEQUENCE [LARGE SCALE GENOMIC DNA]</scope>
    <source>
        <strain evidence="3 4">TH019</strain>
    </source>
</reference>
<dbReference type="Pfam" id="PF04014">
    <property type="entry name" value="MazE_antitoxin"/>
    <property type="match status" value="1"/>
</dbReference>
<dbReference type="PROSITE" id="PS51740">
    <property type="entry name" value="SPOVT_ABRB"/>
    <property type="match status" value="1"/>
</dbReference>
<dbReference type="Gene3D" id="2.10.260.10">
    <property type="match status" value="1"/>
</dbReference>
<dbReference type="EMBL" id="NOXS01000035">
    <property type="protein sequence ID" value="OYQ16858.1"/>
    <property type="molecule type" value="Genomic_DNA"/>
</dbReference>
<dbReference type="GO" id="GO:0003677">
    <property type="term" value="F:DNA binding"/>
    <property type="evidence" value="ECO:0007669"/>
    <property type="project" value="UniProtKB-UniRule"/>
</dbReference>
<dbReference type="InterPro" id="IPR037914">
    <property type="entry name" value="SpoVT-AbrB_sf"/>
</dbReference>
<dbReference type="RefSeq" id="WP_094410496.1">
    <property type="nucleotide sequence ID" value="NZ_BMJZ01000003.1"/>
</dbReference>
<evidence type="ECO:0000313" key="4">
    <source>
        <dbReference type="Proteomes" id="UP000216361"/>
    </source>
</evidence>
<feature type="domain" description="SpoVT-AbrB" evidence="2">
    <location>
        <begin position="4"/>
        <end position="49"/>
    </location>
</feature>
<dbReference type="SMART" id="SM00966">
    <property type="entry name" value="SpoVT_AbrB"/>
    <property type="match status" value="1"/>
</dbReference>